<dbReference type="OrthoDB" id="1303608at2759"/>
<accession>A0A1S3Z952</accession>
<dbReference type="Gene3D" id="3.30.70.270">
    <property type="match status" value="1"/>
</dbReference>
<dbReference type="InterPro" id="IPR041577">
    <property type="entry name" value="RT_RNaseH_2"/>
</dbReference>
<evidence type="ECO:0000259" key="1">
    <source>
        <dbReference type="Pfam" id="PF17919"/>
    </source>
</evidence>
<proteinExistence type="predicted"/>
<dbReference type="PANTHER" id="PTHR48475:SF1">
    <property type="entry name" value="RNASE H TYPE-1 DOMAIN-CONTAINING PROTEIN"/>
    <property type="match status" value="1"/>
</dbReference>
<dbReference type="PaxDb" id="4097-A0A1S3Z952"/>
<gene>
    <name evidence="2" type="primary">LOC107784315</name>
</gene>
<dbReference type="Pfam" id="PF17919">
    <property type="entry name" value="RT_RNaseH_2"/>
    <property type="match status" value="1"/>
</dbReference>
<dbReference type="AlphaFoldDB" id="A0A1S3Z952"/>
<sequence>MNPAKCAFGVLAVKRLGFILSRQGISLDPSKMEAIQDLPPPRNKKDMIRFLGHLNYISRFIAQSMVICEPIFKMLRKDTATSWTEECQKAFDKIKKYLSKPPMLVPPEPGRPLLLYMSVLDEAFRSILRQHDEIGRKEQEIYYLNKKFTPYEAWNPWFHAIREYLEKGGYPKNATHTQKRTLWKLDNHLFQSGGILYRRSPDLGLLRYVDAKEASKLL</sequence>
<reference evidence="2" key="1">
    <citation type="submission" date="2025-08" db="UniProtKB">
        <authorList>
            <consortium name="RefSeq"/>
        </authorList>
    </citation>
    <scope>IDENTIFICATION</scope>
</reference>
<dbReference type="STRING" id="4097.A0A1S3Z952"/>
<name>A0A1S3Z952_TOBAC</name>
<dbReference type="KEGG" id="nta:107784315"/>
<feature type="domain" description="Reverse transcriptase/retrotransposon-derived protein RNase H-like" evidence="1">
    <location>
        <begin position="83"/>
        <end position="152"/>
    </location>
</feature>
<organism evidence="2">
    <name type="scientific">Nicotiana tabacum</name>
    <name type="common">Common tobacco</name>
    <dbReference type="NCBI Taxonomy" id="4097"/>
    <lineage>
        <taxon>Eukaryota</taxon>
        <taxon>Viridiplantae</taxon>
        <taxon>Streptophyta</taxon>
        <taxon>Embryophyta</taxon>
        <taxon>Tracheophyta</taxon>
        <taxon>Spermatophyta</taxon>
        <taxon>Magnoliopsida</taxon>
        <taxon>eudicotyledons</taxon>
        <taxon>Gunneridae</taxon>
        <taxon>Pentapetalae</taxon>
        <taxon>asterids</taxon>
        <taxon>lamiids</taxon>
        <taxon>Solanales</taxon>
        <taxon>Solanaceae</taxon>
        <taxon>Nicotianoideae</taxon>
        <taxon>Nicotianeae</taxon>
        <taxon>Nicotiana</taxon>
    </lineage>
</organism>
<dbReference type="PANTHER" id="PTHR48475">
    <property type="entry name" value="RIBONUCLEASE H"/>
    <property type="match status" value="1"/>
</dbReference>
<protein>
    <submittedName>
        <fullName evidence="2">Uncharacterized mitochondrial protein AtMg00860-like</fullName>
    </submittedName>
</protein>
<dbReference type="SMR" id="A0A1S3Z952"/>
<dbReference type="RefSeq" id="XP_016460913.1">
    <property type="nucleotide sequence ID" value="XM_016605427.1"/>
</dbReference>
<dbReference type="SUPFAM" id="SSF56672">
    <property type="entry name" value="DNA/RNA polymerases"/>
    <property type="match status" value="1"/>
</dbReference>
<dbReference type="InterPro" id="IPR043128">
    <property type="entry name" value="Rev_trsase/Diguanyl_cyclase"/>
</dbReference>
<evidence type="ECO:0000313" key="2">
    <source>
        <dbReference type="RefSeq" id="XP_016460913.1"/>
    </source>
</evidence>
<dbReference type="InterPro" id="IPR043502">
    <property type="entry name" value="DNA/RNA_pol_sf"/>
</dbReference>
<dbReference type="FunFam" id="3.30.70.270:FF:000020">
    <property type="entry name" value="Transposon Tf2-6 polyprotein-like Protein"/>
    <property type="match status" value="1"/>
</dbReference>